<reference evidence="2" key="1">
    <citation type="journal article" date="2015" name="Nat. Genet.">
        <title>The genome and transcriptome of the zoonotic hookworm Ancylostoma ceylanicum identify infection-specific gene families.</title>
        <authorList>
            <person name="Schwarz E.M."/>
            <person name="Hu Y."/>
            <person name="Antoshechkin I."/>
            <person name="Miller M.M."/>
            <person name="Sternberg P.W."/>
            <person name="Aroian R.V."/>
        </authorList>
    </citation>
    <scope>NUCLEOTIDE SEQUENCE</scope>
    <source>
        <strain evidence="2">HY135</strain>
    </source>
</reference>
<keyword evidence="2" id="KW-1185">Reference proteome</keyword>
<dbReference type="OrthoDB" id="5900338at2759"/>
<organism evidence="1 2">
    <name type="scientific">Ancylostoma ceylanicum</name>
    <dbReference type="NCBI Taxonomy" id="53326"/>
    <lineage>
        <taxon>Eukaryota</taxon>
        <taxon>Metazoa</taxon>
        <taxon>Ecdysozoa</taxon>
        <taxon>Nematoda</taxon>
        <taxon>Chromadorea</taxon>
        <taxon>Rhabditida</taxon>
        <taxon>Rhabditina</taxon>
        <taxon>Rhabditomorpha</taxon>
        <taxon>Strongyloidea</taxon>
        <taxon>Ancylostomatidae</taxon>
        <taxon>Ancylostomatinae</taxon>
        <taxon>Ancylostoma</taxon>
    </lineage>
</organism>
<comment type="caution">
    <text evidence="1">The sequence shown here is derived from an EMBL/GenBank/DDBJ whole genome shotgun (WGS) entry which is preliminary data.</text>
</comment>
<name>A0A016UHA2_9BILA</name>
<dbReference type="Proteomes" id="UP000024635">
    <property type="component" value="Unassembled WGS sequence"/>
</dbReference>
<protein>
    <submittedName>
        <fullName evidence="1">Uncharacterized protein</fullName>
    </submittedName>
</protein>
<gene>
    <name evidence="1" type="primary">Acey_s0041.g399</name>
    <name evidence="1" type="ORF">Y032_0041g399</name>
</gene>
<evidence type="ECO:0000313" key="1">
    <source>
        <dbReference type="EMBL" id="EYC14202.1"/>
    </source>
</evidence>
<sequence length="290" mass="33009">MFARFSAIEDENDHMKDIGFDIYSIKDKDGTTRSFISFTKMFAVEASRYEADFTDLHKACKAVKGHIAMREDFDSEEDYKKVLDEALKWRVAAREDFGSEEDYRKALSKFGAWMARTTVGRSSSFHMDPIKDCGKDKLAETNRKHWNYYDGNGSALTMNPDVWSSGYPDSTCADLPRITAAMYKTGYIDLPAIARRPLICVAGEPSVNRTRFKKEEACNRAAVWNAEKKQCECRNPEADGRVMKPELYGQYPPGERRRLAVSITDQNREPLLGSEDGDLFETSGQIKYTT</sequence>
<accession>A0A016UHA2</accession>
<proteinExistence type="predicted"/>
<evidence type="ECO:0000313" key="2">
    <source>
        <dbReference type="Proteomes" id="UP000024635"/>
    </source>
</evidence>
<dbReference type="AlphaFoldDB" id="A0A016UHA2"/>
<dbReference type="EMBL" id="JARK01001377">
    <property type="protein sequence ID" value="EYC14202.1"/>
    <property type="molecule type" value="Genomic_DNA"/>
</dbReference>